<dbReference type="Proteomes" id="UP001274896">
    <property type="component" value="Unassembled WGS sequence"/>
</dbReference>
<feature type="compositionally biased region" description="Polar residues" evidence="8">
    <location>
        <begin position="337"/>
        <end position="355"/>
    </location>
</feature>
<feature type="compositionally biased region" description="Basic and acidic residues" evidence="8">
    <location>
        <begin position="176"/>
        <end position="185"/>
    </location>
</feature>
<keyword evidence="5" id="KW-0862">Zinc</keyword>
<evidence type="ECO:0000256" key="4">
    <source>
        <dbReference type="ARBA" id="ARBA00022771"/>
    </source>
</evidence>
<protein>
    <recommendedName>
        <fullName evidence="6">Zinc finger C2HC domain-containing protein 1A</fullName>
    </recommendedName>
</protein>
<evidence type="ECO:0000256" key="1">
    <source>
        <dbReference type="ARBA" id="ARBA00010843"/>
    </source>
</evidence>
<evidence type="ECO:0000256" key="2">
    <source>
        <dbReference type="ARBA" id="ARBA00022723"/>
    </source>
</evidence>
<evidence type="ECO:0000256" key="5">
    <source>
        <dbReference type="ARBA" id="ARBA00022833"/>
    </source>
</evidence>
<keyword evidence="4 7" id="KW-0863">Zinc-finger</keyword>
<keyword evidence="11" id="KW-1185">Reference proteome</keyword>
<comment type="caution">
    <text evidence="10">The sequence shown here is derived from an EMBL/GenBank/DDBJ whole genome shotgun (WGS) entry which is preliminary data.</text>
</comment>
<keyword evidence="3" id="KW-0677">Repeat</keyword>
<dbReference type="AlphaFoldDB" id="A0AAE0Q7T1"/>
<feature type="domain" description="C2HC/C3H-type" evidence="9">
    <location>
        <begin position="142"/>
        <end position="171"/>
    </location>
</feature>
<evidence type="ECO:0000256" key="6">
    <source>
        <dbReference type="ARBA" id="ARBA00041098"/>
    </source>
</evidence>
<dbReference type="EMBL" id="JAUCMX010000020">
    <property type="protein sequence ID" value="KAK3515175.1"/>
    <property type="molecule type" value="Genomic_DNA"/>
</dbReference>
<evidence type="ECO:0000259" key="9">
    <source>
        <dbReference type="PROSITE" id="PS52027"/>
    </source>
</evidence>
<dbReference type="InterPro" id="IPR026319">
    <property type="entry name" value="ZC2HC1A/B-like"/>
</dbReference>
<gene>
    <name evidence="10" type="ORF">QTP70_009307</name>
</gene>
<reference evidence="10" key="1">
    <citation type="submission" date="2023-06" db="EMBL/GenBank/DDBJ databases">
        <title>Male Hemibagrus guttatus genome.</title>
        <authorList>
            <person name="Bian C."/>
        </authorList>
    </citation>
    <scope>NUCLEOTIDE SEQUENCE</scope>
    <source>
        <strain evidence="10">Male_cb2023</strain>
        <tissue evidence="10">Muscle</tissue>
    </source>
</reference>
<dbReference type="Pfam" id="PF13913">
    <property type="entry name" value="zf-C2HC_2"/>
    <property type="match status" value="2"/>
</dbReference>
<evidence type="ECO:0000256" key="3">
    <source>
        <dbReference type="ARBA" id="ARBA00022737"/>
    </source>
</evidence>
<dbReference type="InterPro" id="IPR049899">
    <property type="entry name" value="Znf_C2HC_C3H"/>
</dbReference>
<evidence type="ECO:0000256" key="8">
    <source>
        <dbReference type="SAM" id="MobiDB-lite"/>
    </source>
</evidence>
<proteinExistence type="inferred from homology"/>
<feature type="region of interest" description="Disordered" evidence="8">
    <location>
        <begin position="277"/>
        <end position="389"/>
    </location>
</feature>
<sequence length="463" mass="50616">MFKEAATNGDSINLEEYTTSLTSYIDKCIDDMTVSKTITTRSNQKPWMTAKVCALLRSRDSAFRAGDKAALKTARAKLSRAIREAKRAHPKNPRPLSGQWKLPAHMAGHTGEAGECPLLQQHLLLSLRKMEELDESVPMGESMQSCKICGRTFFSAILKKHMPICQKVAVKKRKAFDSSRQRAEGTDISTVKPLKPKPEAPKKASNWRRKHEEFIATIRAAKGLSQVMKDGGPLPPPPPPSYDPDYIQCPYCQRRFSENAAERHIKFCKEQASRISNKSKFPGNDKAKPPAKTQYKPAPVKKASPVTSTSSASSASSTSSSRLPQRPAYGQSGGTGTKSPAGSVRNANTSFSPSRPNAGGVTSPPSGVNTKPKGLVAPNSLKSTSYGGGMNKKKVYSANDYNSRNEVKNNDSEGDFSTQGSKFCHECGTKYPVDWAKFCCQLLNFPVGKDKMHDLLKLCYTGT</sequence>
<dbReference type="PANTHER" id="PTHR13555">
    <property type="entry name" value="C2H2 ZINC FINGER CGI-62-RELATED"/>
    <property type="match status" value="1"/>
</dbReference>
<name>A0AAE0Q7T1_9TELE</name>
<dbReference type="GO" id="GO:0008270">
    <property type="term" value="F:zinc ion binding"/>
    <property type="evidence" value="ECO:0007669"/>
    <property type="project" value="UniProtKB-KW"/>
</dbReference>
<evidence type="ECO:0000313" key="10">
    <source>
        <dbReference type="EMBL" id="KAK3515175.1"/>
    </source>
</evidence>
<feature type="region of interest" description="Disordered" evidence="8">
    <location>
        <begin position="176"/>
        <end position="209"/>
    </location>
</feature>
<accession>A0AAE0Q7T1</accession>
<evidence type="ECO:0000256" key="7">
    <source>
        <dbReference type="PROSITE-ProRule" id="PRU01371"/>
    </source>
</evidence>
<organism evidence="10 11">
    <name type="scientific">Hemibagrus guttatus</name>
    <dbReference type="NCBI Taxonomy" id="175788"/>
    <lineage>
        <taxon>Eukaryota</taxon>
        <taxon>Metazoa</taxon>
        <taxon>Chordata</taxon>
        <taxon>Craniata</taxon>
        <taxon>Vertebrata</taxon>
        <taxon>Euteleostomi</taxon>
        <taxon>Actinopterygii</taxon>
        <taxon>Neopterygii</taxon>
        <taxon>Teleostei</taxon>
        <taxon>Ostariophysi</taxon>
        <taxon>Siluriformes</taxon>
        <taxon>Bagridae</taxon>
        <taxon>Hemibagrus</taxon>
    </lineage>
</organism>
<keyword evidence="2" id="KW-0479">Metal-binding</keyword>
<feature type="compositionally biased region" description="Low complexity" evidence="8">
    <location>
        <begin position="307"/>
        <end position="321"/>
    </location>
</feature>
<dbReference type="PROSITE" id="PS52027">
    <property type="entry name" value="ZF_C2HC_C3H"/>
    <property type="match status" value="2"/>
</dbReference>
<dbReference type="PANTHER" id="PTHR13555:SF25">
    <property type="entry name" value="ZINC FINGER C2HC DOMAIN-CONTAINING PROTEIN 1A"/>
    <property type="match status" value="1"/>
</dbReference>
<comment type="similarity">
    <text evidence="1">Belongs to the ZC2HC1 family.</text>
</comment>
<feature type="domain" description="C2HC/C3H-type" evidence="9">
    <location>
        <begin position="245"/>
        <end position="274"/>
    </location>
</feature>
<evidence type="ECO:0000313" key="11">
    <source>
        <dbReference type="Proteomes" id="UP001274896"/>
    </source>
</evidence>